<feature type="chain" id="PRO_5025634860" evidence="2">
    <location>
        <begin position="24"/>
        <end position="254"/>
    </location>
</feature>
<dbReference type="Gene3D" id="2.60.20.10">
    <property type="entry name" value="Crystallins"/>
    <property type="match status" value="1"/>
</dbReference>
<evidence type="ECO:0000313" key="3">
    <source>
        <dbReference type="EMBL" id="KAF1942260.1"/>
    </source>
</evidence>
<evidence type="ECO:0000256" key="2">
    <source>
        <dbReference type="SAM" id="SignalP"/>
    </source>
</evidence>
<evidence type="ECO:0000313" key="4">
    <source>
        <dbReference type="Proteomes" id="UP000800038"/>
    </source>
</evidence>
<proteinExistence type="predicted"/>
<feature type="transmembrane region" description="Helical" evidence="1">
    <location>
        <begin position="230"/>
        <end position="249"/>
    </location>
</feature>
<dbReference type="Proteomes" id="UP000800038">
    <property type="component" value="Unassembled WGS sequence"/>
</dbReference>
<accession>A0A6A5SR55</accession>
<gene>
    <name evidence="3" type="ORF">EJ02DRAFT_454459</name>
</gene>
<name>A0A6A5SR55_9PLEO</name>
<organism evidence="3 4">
    <name type="scientific">Clathrospora elynae</name>
    <dbReference type="NCBI Taxonomy" id="706981"/>
    <lineage>
        <taxon>Eukaryota</taxon>
        <taxon>Fungi</taxon>
        <taxon>Dikarya</taxon>
        <taxon>Ascomycota</taxon>
        <taxon>Pezizomycotina</taxon>
        <taxon>Dothideomycetes</taxon>
        <taxon>Pleosporomycetidae</taxon>
        <taxon>Pleosporales</taxon>
        <taxon>Diademaceae</taxon>
        <taxon>Clathrospora</taxon>
    </lineage>
</organism>
<keyword evidence="1" id="KW-1133">Transmembrane helix</keyword>
<sequence length="254" mass="27579">MRVYIHILALLSALVIALPKASGDGRGATIWSEKNIQGRSTAIPANNYCTDMNNIFGDWDGKIRSIRVEAGYSCQFNRGYECGGGVLEFGRPDVILVMDDLGPLFDLNIHSARCNPITKEVAAGAEIAAGKAAITGTTALTVAIAVSIFTDTNMGGTNLSLPNDEFCYNLNYPGGAFPDFSDKARSLIVYKDNANYVGAIGITRVLATAQRWSMVAMSWNLMRLLFRESLIGTFVASSVGSWAWVRFLMQSRRA</sequence>
<dbReference type="AlphaFoldDB" id="A0A6A5SR55"/>
<keyword evidence="2" id="KW-0732">Signal</keyword>
<dbReference type="EMBL" id="ML976037">
    <property type="protein sequence ID" value="KAF1942260.1"/>
    <property type="molecule type" value="Genomic_DNA"/>
</dbReference>
<keyword evidence="4" id="KW-1185">Reference proteome</keyword>
<dbReference type="OrthoDB" id="3786098at2759"/>
<keyword evidence="1" id="KW-0472">Membrane</keyword>
<protein>
    <submittedName>
        <fullName evidence="3">Uncharacterized protein</fullName>
    </submittedName>
</protein>
<feature type="signal peptide" evidence="2">
    <location>
        <begin position="1"/>
        <end position="23"/>
    </location>
</feature>
<evidence type="ECO:0000256" key="1">
    <source>
        <dbReference type="SAM" id="Phobius"/>
    </source>
</evidence>
<keyword evidence="1" id="KW-0812">Transmembrane</keyword>
<reference evidence="3" key="1">
    <citation type="journal article" date="2020" name="Stud. Mycol.">
        <title>101 Dothideomycetes genomes: a test case for predicting lifestyles and emergence of pathogens.</title>
        <authorList>
            <person name="Haridas S."/>
            <person name="Albert R."/>
            <person name="Binder M."/>
            <person name="Bloem J."/>
            <person name="Labutti K."/>
            <person name="Salamov A."/>
            <person name="Andreopoulos B."/>
            <person name="Baker S."/>
            <person name="Barry K."/>
            <person name="Bills G."/>
            <person name="Bluhm B."/>
            <person name="Cannon C."/>
            <person name="Castanera R."/>
            <person name="Culley D."/>
            <person name="Daum C."/>
            <person name="Ezra D."/>
            <person name="Gonzalez J."/>
            <person name="Henrissat B."/>
            <person name="Kuo A."/>
            <person name="Liang C."/>
            <person name="Lipzen A."/>
            <person name="Lutzoni F."/>
            <person name="Magnuson J."/>
            <person name="Mondo S."/>
            <person name="Nolan M."/>
            <person name="Ohm R."/>
            <person name="Pangilinan J."/>
            <person name="Park H.-J."/>
            <person name="Ramirez L."/>
            <person name="Alfaro M."/>
            <person name="Sun H."/>
            <person name="Tritt A."/>
            <person name="Yoshinaga Y."/>
            <person name="Zwiers L.-H."/>
            <person name="Turgeon B."/>
            <person name="Goodwin S."/>
            <person name="Spatafora J."/>
            <person name="Crous P."/>
            <person name="Grigoriev I."/>
        </authorList>
    </citation>
    <scope>NUCLEOTIDE SEQUENCE</scope>
    <source>
        <strain evidence="3">CBS 161.51</strain>
    </source>
</reference>